<name>A0A0E9XFI6_ANGAN</name>
<dbReference type="AlphaFoldDB" id="A0A0E9XFI6"/>
<evidence type="ECO:0000256" key="1">
    <source>
        <dbReference type="SAM" id="Phobius"/>
    </source>
</evidence>
<organism evidence="2">
    <name type="scientific">Anguilla anguilla</name>
    <name type="common">European freshwater eel</name>
    <name type="synonym">Muraena anguilla</name>
    <dbReference type="NCBI Taxonomy" id="7936"/>
    <lineage>
        <taxon>Eukaryota</taxon>
        <taxon>Metazoa</taxon>
        <taxon>Chordata</taxon>
        <taxon>Craniata</taxon>
        <taxon>Vertebrata</taxon>
        <taxon>Euteleostomi</taxon>
        <taxon>Actinopterygii</taxon>
        <taxon>Neopterygii</taxon>
        <taxon>Teleostei</taxon>
        <taxon>Anguilliformes</taxon>
        <taxon>Anguillidae</taxon>
        <taxon>Anguilla</taxon>
    </lineage>
</organism>
<reference evidence="2" key="1">
    <citation type="submission" date="2014-11" db="EMBL/GenBank/DDBJ databases">
        <authorList>
            <person name="Amaro Gonzalez C."/>
        </authorList>
    </citation>
    <scope>NUCLEOTIDE SEQUENCE</scope>
</reference>
<reference evidence="2" key="2">
    <citation type="journal article" date="2015" name="Fish Shellfish Immunol.">
        <title>Early steps in the European eel (Anguilla anguilla)-Vibrio vulnificus interaction in the gills: Role of the RtxA13 toxin.</title>
        <authorList>
            <person name="Callol A."/>
            <person name="Pajuelo D."/>
            <person name="Ebbesson L."/>
            <person name="Teles M."/>
            <person name="MacKenzie S."/>
            <person name="Amaro C."/>
        </authorList>
    </citation>
    <scope>NUCLEOTIDE SEQUENCE</scope>
</reference>
<feature type="transmembrane region" description="Helical" evidence="1">
    <location>
        <begin position="20"/>
        <end position="39"/>
    </location>
</feature>
<feature type="transmembrane region" description="Helical" evidence="1">
    <location>
        <begin position="51"/>
        <end position="70"/>
    </location>
</feature>
<keyword evidence="1" id="KW-0472">Membrane</keyword>
<evidence type="ECO:0000313" key="2">
    <source>
        <dbReference type="EMBL" id="JAI01493.1"/>
    </source>
</evidence>
<keyword evidence="1" id="KW-0812">Transmembrane</keyword>
<sequence length="71" mass="8354">MSSKIRSKNAPCNKMSEMKIALFLYILFTKHLLVTRFLHLVVTHYPCCTSFFLLFFLFVSLHIIMLSHCID</sequence>
<accession>A0A0E9XFI6</accession>
<dbReference type="EMBL" id="GBXM01007085">
    <property type="protein sequence ID" value="JAI01493.1"/>
    <property type="molecule type" value="Transcribed_RNA"/>
</dbReference>
<protein>
    <submittedName>
        <fullName evidence="2">Uncharacterized protein</fullName>
    </submittedName>
</protein>
<keyword evidence="1" id="KW-1133">Transmembrane helix</keyword>
<proteinExistence type="predicted"/>